<proteinExistence type="predicted"/>
<comment type="caution">
    <text evidence="1">The sequence shown here is derived from an EMBL/GenBank/DDBJ whole genome shotgun (WGS) entry which is preliminary data.</text>
</comment>
<name>A0ABQ6VAC2_9MICO</name>
<dbReference type="Proteomes" id="UP000478836">
    <property type="component" value="Unassembled WGS sequence"/>
</dbReference>
<evidence type="ECO:0008006" key="3">
    <source>
        <dbReference type="Google" id="ProtNLM"/>
    </source>
</evidence>
<reference evidence="2" key="1">
    <citation type="submission" date="2019-09" db="EMBL/GenBank/DDBJ databases">
        <title>Whole genome sequencing of Microbacterium maritypicum.</title>
        <authorList>
            <person name="Lenchi N."/>
        </authorList>
    </citation>
    <scope>NUCLEOTIDE SEQUENCE [LARGE SCALE GENOMIC DNA]</scope>
    <source>
        <strain evidence="2">G1</strain>
    </source>
</reference>
<accession>A0ABQ6VAC2</accession>
<evidence type="ECO:0000313" key="1">
    <source>
        <dbReference type="EMBL" id="KAB1867340.1"/>
    </source>
</evidence>
<dbReference type="GeneID" id="77475997"/>
<evidence type="ECO:0000313" key="2">
    <source>
        <dbReference type="Proteomes" id="UP000478836"/>
    </source>
</evidence>
<organism evidence="1 2">
    <name type="scientific">Microbacterium algeriense</name>
    <dbReference type="NCBI Taxonomy" id="2615184"/>
    <lineage>
        <taxon>Bacteria</taxon>
        <taxon>Bacillati</taxon>
        <taxon>Actinomycetota</taxon>
        <taxon>Actinomycetes</taxon>
        <taxon>Micrococcales</taxon>
        <taxon>Microbacteriaceae</taxon>
        <taxon>Microbacterium</taxon>
    </lineage>
</organism>
<gene>
    <name evidence="1" type="ORF">F6A08_06015</name>
</gene>
<dbReference type="EMBL" id="WAAO01000001">
    <property type="protein sequence ID" value="KAB1867340.1"/>
    <property type="molecule type" value="Genomic_DNA"/>
</dbReference>
<dbReference type="RefSeq" id="WP_151458898.1">
    <property type="nucleotide sequence ID" value="NZ_WAAO01000001.1"/>
</dbReference>
<protein>
    <recommendedName>
        <fullName evidence="3">Phage tail protein</fullName>
    </recommendedName>
</protein>
<sequence>MMLRIRVGGVTILGRPDGSSSKPKGLFVGPDGFAGWDDGPDLRREAVDRPGQHGQFDMPVFNGSRVVSIDGHALAWSESELGHLRDLIMGLGAFGDLMRITVDHQGSTRWADVRRGAKPTFQDAGIRFGLLRARFAIHFVAPNPRKFGETREFPAGAASFHYGNFPASPELIVTGPKAGGYTITGPGGRQYVVTQSLAAGQTHRIDMNTGWLYLNGVLQSGAVSQARTWAIPPGTSAIHTITGGTGSMTVRVPDTFL</sequence>
<keyword evidence="2" id="KW-1185">Reference proteome</keyword>